<gene>
    <name evidence="1" type="ORF">ICL16_16695</name>
</gene>
<evidence type="ECO:0000313" key="1">
    <source>
        <dbReference type="EMBL" id="MBD2773667.1"/>
    </source>
</evidence>
<keyword evidence="2" id="KW-1185">Reference proteome</keyword>
<dbReference type="RefSeq" id="WP_190829725.1">
    <property type="nucleotide sequence ID" value="NZ_CAWPPI010000057.1"/>
</dbReference>
<evidence type="ECO:0000313" key="2">
    <source>
        <dbReference type="Proteomes" id="UP000629098"/>
    </source>
</evidence>
<dbReference type="Proteomes" id="UP000629098">
    <property type="component" value="Unassembled WGS sequence"/>
</dbReference>
<dbReference type="EMBL" id="JACXAE010000057">
    <property type="protein sequence ID" value="MBD2773667.1"/>
    <property type="molecule type" value="Genomic_DNA"/>
</dbReference>
<dbReference type="AlphaFoldDB" id="A0A8J6XIY5"/>
<accession>A0A8J6XIY5</accession>
<proteinExistence type="predicted"/>
<sequence length="66" mass="7682">MLFPPREELTALYQAAKAGYILQIKQEAHRIKQLDVKYIVFAHYVLKLAEEFEDEAIANLLKPHLT</sequence>
<comment type="caution">
    <text evidence="1">The sequence shown here is derived from an EMBL/GenBank/DDBJ whole genome shotgun (WGS) entry which is preliminary data.</text>
</comment>
<organism evidence="1 2">
    <name type="scientific">Iningainema tapete BLCC-T55</name>
    <dbReference type="NCBI Taxonomy" id="2748662"/>
    <lineage>
        <taxon>Bacteria</taxon>
        <taxon>Bacillati</taxon>
        <taxon>Cyanobacteriota</taxon>
        <taxon>Cyanophyceae</taxon>
        <taxon>Nostocales</taxon>
        <taxon>Scytonemataceae</taxon>
        <taxon>Iningainema tapete</taxon>
    </lineage>
</organism>
<reference evidence="1" key="1">
    <citation type="submission" date="2020-09" db="EMBL/GenBank/DDBJ databases">
        <title>Iningainema tapete sp. nov. (Scytonemataceae, Cyanobacteria) from greenhouses in central Florida (USA) produces two types of nodularin with biosynthetic potential for microcystin-LR and anabaenopeptins.</title>
        <authorList>
            <person name="Berthold D.E."/>
            <person name="Lefler F.W."/>
            <person name="Huang I.-S."/>
            <person name="Abdulla H."/>
            <person name="Zimba P.V."/>
            <person name="Laughinghouse H.D. IV."/>
        </authorList>
    </citation>
    <scope>NUCLEOTIDE SEQUENCE</scope>
    <source>
        <strain evidence="1">BLCCT55</strain>
    </source>
</reference>
<protein>
    <submittedName>
        <fullName evidence="1">Uncharacterized protein</fullName>
    </submittedName>
</protein>
<name>A0A8J6XIY5_9CYAN</name>